<sequence>MTIFYCAKNSISGTLPMIYSSWLTIDVFDMQYNQLHGSLPSEFAAWRPSLFTLNNNQISSTLPPQYSQWGVSTQYFYLQDCDIYGSLPPSYSNWTYLMGFAIRNSRVSGTLPNSSSRWARMAFDISIQSVPQSNGRVIVLLIQISYVISSVSKFFLFFLSMVGSCYSSFHPLV</sequence>
<dbReference type="OrthoDB" id="676979at2759"/>
<gene>
    <name evidence="4" type="ORF">BSAL_16200</name>
</gene>
<name>A0A0S4JEX0_BODSA</name>
<dbReference type="SUPFAM" id="SSF52058">
    <property type="entry name" value="L domain-like"/>
    <property type="match status" value="1"/>
</dbReference>
<accession>A0A0S4JEX0</accession>
<evidence type="ECO:0000256" key="2">
    <source>
        <dbReference type="ARBA" id="ARBA00022737"/>
    </source>
</evidence>
<dbReference type="VEuPathDB" id="TriTrypDB:BSAL_16200"/>
<evidence type="ECO:0000256" key="3">
    <source>
        <dbReference type="SAM" id="Phobius"/>
    </source>
</evidence>
<dbReference type="EMBL" id="CYKH01001657">
    <property type="protein sequence ID" value="CUG88589.1"/>
    <property type="molecule type" value="Genomic_DNA"/>
</dbReference>
<protein>
    <submittedName>
        <fullName evidence="4">GP46-like surface antigen, putative</fullName>
    </submittedName>
</protein>
<feature type="transmembrane region" description="Helical" evidence="3">
    <location>
        <begin position="137"/>
        <end position="162"/>
    </location>
</feature>
<keyword evidence="3" id="KW-0812">Transmembrane</keyword>
<proteinExistence type="predicted"/>
<dbReference type="Proteomes" id="UP000051952">
    <property type="component" value="Unassembled WGS sequence"/>
</dbReference>
<keyword evidence="5" id="KW-1185">Reference proteome</keyword>
<keyword evidence="3" id="KW-1133">Transmembrane helix</keyword>
<dbReference type="PANTHER" id="PTHR48056">
    <property type="entry name" value="LRR RECEPTOR-LIKE SERINE/THREONINE-PROTEIN KINASE-RELATED"/>
    <property type="match status" value="1"/>
</dbReference>
<keyword evidence="3" id="KW-0472">Membrane</keyword>
<evidence type="ECO:0000313" key="4">
    <source>
        <dbReference type="EMBL" id="CUG88589.1"/>
    </source>
</evidence>
<dbReference type="AlphaFoldDB" id="A0A0S4JEX0"/>
<dbReference type="Gene3D" id="3.80.10.10">
    <property type="entry name" value="Ribonuclease Inhibitor"/>
    <property type="match status" value="1"/>
</dbReference>
<evidence type="ECO:0000313" key="5">
    <source>
        <dbReference type="Proteomes" id="UP000051952"/>
    </source>
</evidence>
<keyword evidence="2" id="KW-0677">Repeat</keyword>
<dbReference type="InterPro" id="IPR032675">
    <property type="entry name" value="LRR_dom_sf"/>
</dbReference>
<dbReference type="InterPro" id="IPR050647">
    <property type="entry name" value="Plant_LRR-RLKs"/>
</dbReference>
<reference evidence="5" key="1">
    <citation type="submission" date="2015-09" db="EMBL/GenBank/DDBJ databases">
        <authorList>
            <consortium name="Pathogen Informatics"/>
        </authorList>
    </citation>
    <scope>NUCLEOTIDE SEQUENCE [LARGE SCALE GENOMIC DNA]</scope>
    <source>
        <strain evidence="5">Lake Konstanz</strain>
    </source>
</reference>
<organism evidence="4 5">
    <name type="scientific">Bodo saltans</name>
    <name type="common">Flagellated protozoan</name>
    <dbReference type="NCBI Taxonomy" id="75058"/>
    <lineage>
        <taxon>Eukaryota</taxon>
        <taxon>Discoba</taxon>
        <taxon>Euglenozoa</taxon>
        <taxon>Kinetoplastea</taxon>
        <taxon>Metakinetoplastina</taxon>
        <taxon>Eubodonida</taxon>
        <taxon>Bodonidae</taxon>
        <taxon>Bodo</taxon>
    </lineage>
</organism>
<keyword evidence="1" id="KW-0433">Leucine-rich repeat</keyword>
<evidence type="ECO:0000256" key="1">
    <source>
        <dbReference type="ARBA" id="ARBA00022614"/>
    </source>
</evidence>